<gene>
    <name evidence="1" type="ORF">PN497_09235</name>
</gene>
<comment type="caution">
    <text evidence="1">The sequence shown here is derived from an EMBL/GenBank/DDBJ whole genome shotgun (WGS) entry which is preliminary data.</text>
</comment>
<dbReference type="Gene3D" id="3.30.160.250">
    <property type="match status" value="1"/>
</dbReference>
<accession>A0ABT4ZR67</accession>
<dbReference type="Proteomes" id="UP001211711">
    <property type="component" value="Unassembled WGS sequence"/>
</dbReference>
<sequence>MFYKIPLLFTPQSEGGFTVTSPLLPELITEGDSMDEVLTNVTDALEAVFEMYEDLGKELP</sequence>
<reference evidence="1 2" key="1">
    <citation type="submission" date="2023-01" db="EMBL/GenBank/DDBJ databases">
        <title>Genomes from the Australian National Cyanobacteria Reference Collection.</title>
        <authorList>
            <person name="Willis A."/>
            <person name="Lee E.M.F."/>
        </authorList>
    </citation>
    <scope>NUCLEOTIDE SEQUENCE [LARGE SCALE GENOMIC DNA]</scope>
    <source>
        <strain evidence="1 2">CS-549</strain>
    </source>
</reference>
<organism evidence="1 2">
    <name type="scientific">Sphaerospermopsis kisseleviana CS-549</name>
    <dbReference type="NCBI Taxonomy" id="3021783"/>
    <lineage>
        <taxon>Bacteria</taxon>
        <taxon>Bacillati</taxon>
        <taxon>Cyanobacteriota</taxon>
        <taxon>Cyanophyceae</taxon>
        <taxon>Nostocales</taxon>
        <taxon>Aphanizomenonaceae</taxon>
        <taxon>Sphaerospermopsis</taxon>
        <taxon>Sphaerospermopsis kisseleviana</taxon>
    </lineage>
</organism>
<dbReference type="SUPFAM" id="SSF143100">
    <property type="entry name" value="TTHA1013/TTHA0281-like"/>
    <property type="match status" value="1"/>
</dbReference>
<dbReference type="RefSeq" id="WP_096572984.1">
    <property type="nucleotide sequence ID" value="NZ_JAQMTI010000108.1"/>
</dbReference>
<dbReference type="InterPro" id="IPR035069">
    <property type="entry name" value="TTHA1013/TTHA0281-like"/>
</dbReference>
<proteinExistence type="predicted"/>
<keyword evidence="2" id="KW-1185">Reference proteome</keyword>
<evidence type="ECO:0000313" key="1">
    <source>
        <dbReference type="EMBL" id="MDB9441540.1"/>
    </source>
</evidence>
<evidence type="ECO:0000313" key="2">
    <source>
        <dbReference type="Proteomes" id="UP001211711"/>
    </source>
</evidence>
<name>A0ABT4ZR67_9CYAN</name>
<dbReference type="EMBL" id="JAQMTI010000108">
    <property type="protein sequence ID" value="MDB9441540.1"/>
    <property type="molecule type" value="Genomic_DNA"/>
</dbReference>
<protein>
    <submittedName>
        <fullName evidence="1">Type II toxin-antitoxin system HicB family antitoxin</fullName>
    </submittedName>
</protein>